<dbReference type="NCBIfam" id="NF004197">
    <property type="entry name" value="PRK05653.1-1"/>
    <property type="match status" value="1"/>
</dbReference>
<comment type="catalytic activity">
    <reaction evidence="12">
        <text>a (3R)-hydroxyacyl-[ACP] + NADP(+) = a 3-oxoacyl-[ACP] + NADPH + H(+)</text>
        <dbReference type="Rhea" id="RHEA:17397"/>
        <dbReference type="Rhea" id="RHEA-COMP:9916"/>
        <dbReference type="Rhea" id="RHEA-COMP:9945"/>
        <dbReference type="ChEBI" id="CHEBI:15378"/>
        <dbReference type="ChEBI" id="CHEBI:57783"/>
        <dbReference type="ChEBI" id="CHEBI:58349"/>
        <dbReference type="ChEBI" id="CHEBI:78776"/>
        <dbReference type="ChEBI" id="CHEBI:78827"/>
        <dbReference type="EC" id="1.1.1.100"/>
    </reaction>
</comment>
<dbReference type="PRINTS" id="PR00081">
    <property type="entry name" value="GDHRDH"/>
</dbReference>
<keyword evidence="6 11" id="KW-0521">NADP</keyword>
<feature type="domain" description="Ketoreductase" evidence="13">
    <location>
        <begin position="10"/>
        <end position="194"/>
    </location>
</feature>
<proteinExistence type="inferred from homology"/>
<keyword evidence="9 12" id="KW-0275">Fatty acid biosynthesis</keyword>
<dbReference type="InterPro" id="IPR002347">
    <property type="entry name" value="SDR_fam"/>
</dbReference>
<dbReference type="AlphaFoldDB" id="A0A370GQM0"/>
<dbReference type="OrthoDB" id="9804774at2"/>
<dbReference type="NCBIfam" id="NF009466">
    <property type="entry name" value="PRK12826.1-2"/>
    <property type="match status" value="1"/>
</dbReference>
<keyword evidence="8 12" id="KW-0443">Lipid metabolism</keyword>
<dbReference type="CDD" id="cd05333">
    <property type="entry name" value="BKR_SDR_c"/>
    <property type="match status" value="1"/>
</dbReference>
<evidence type="ECO:0000256" key="11">
    <source>
        <dbReference type="PIRSR" id="PIRSR611284-2"/>
    </source>
</evidence>
<dbReference type="GO" id="GO:0051287">
    <property type="term" value="F:NAD binding"/>
    <property type="evidence" value="ECO:0007669"/>
    <property type="project" value="UniProtKB-UniRule"/>
</dbReference>
<comment type="subunit">
    <text evidence="12">Homotetramer.</text>
</comment>
<comment type="pathway">
    <text evidence="2 12">Lipid metabolism; fatty acid biosynthesis.</text>
</comment>
<keyword evidence="15" id="KW-1185">Reference proteome</keyword>
<dbReference type="GO" id="GO:0030497">
    <property type="term" value="P:fatty acid elongation"/>
    <property type="evidence" value="ECO:0007669"/>
    <property type="project" value="UniProtKB-ARBA"/>
</dbReference>
<dbReference type="SMART" id="SM00822">
    <property type="entry name" value="PKS_KR"/>
    <property type="match status" value="1"/>
</dbReference>
<feature type="active site" description="Proton acceptor" evidence="10">
    <location>
        <position position="158"/>
    </location>
</feature>
<gene>
    <name evidence="14" type="ORF">C8D86_10616</name>
</gene>
<dbReference type="Proteomes" id="UP000254720">
    <property type="component" value="Unassembled WGS sequence"/>
</dbReference>
<evidence type="ECO:0000313" key="15">
    <source>
        <dbReference type="Proteomes" id="UP000254720"/>
    </source>
</evidence>
<dbReference type="NCBIfam" id="TIGR01830">
    <property type="entry name" value="3oxo_ACP_reduc"/>
    <property type="match status" value="1"/>
</dbReference>
<evidence type="ECO:0000256" key="10">
    <source>
        <dbReference type="PIRSR" id="PIRSR611284-1"/>
    </source>
</evidence>
<keyword evidence="7 12" id="KW-0560">Oxidoreductase</keyword>
<dbReference type="InterPro" id="IPR020904">
    <property type="entry name" value="Sc_DH/Rdtase_CS"/>
</dbReference>
<dbReference type="SUPFAM" id="SSF51735">
    <property type="entry name" value="NAD(P)-binding Rossmann-fold domains"/>
    <property type="match status" value="1"/>
</dbReference>
<dbReference type="EC" id="1.1.1.100" evidence="12"/>
<evidence type="ECO:0000256" key="2">
    <source>
        <dbReference type="ARBA" id="ARBA00005194"/>
    </source>
</evidence>
<dbReference type="RefSeq" id="WP_114833911.1">
    <property type="nucleotide sequence ID" value="NZ_LR699114.1"/>
</dbReference>
<sequence length="251" mass="26395">MFGEGLLADKVVLVTGASRGIGHGIALTLGRAGAVVVGTATTQEGADRITLAFQNEGLNGAGMVLNVTSPDSINALMAAIKSHYGAVNILVNNAAVTQDNLFLRMKDDEWFQVIDTNLNSIYRLSKACIKDMLKARWGRIINIGSVVGSMGNPGQANYAAAKAGVVGFSKALALEVGSRDITVNTVSPGFIATDMTNALSDEQREAIFQRIPMQRMGSIEDIAAAVLFLASKAAGYITGQTLHVNGGMYMN</sequence>
<dbReference type="InterPro" id="IPR036291">
    <property type="entry name" value="NAD(P)-bd_dom_sf"/>
</dbReference>
<dbReference type="InterPro" id="IPR057326">
    <property type="entry name" value="KR_dom"/>
</dbReference>
<dbReference type="PANTHER" id="PTHR42879">
    <property type="entry name" value="3-OXOACYL-(ACYL-CARRIER-PROTEIN) REDUCTASE"/>
    <property type="match status" value="1"/>
</dbReference>
<protein>
    <recommendedName>
        <fullName evidence="12">3-oxoacyl-[acyl-carrier-protein] reductase</fullName>
        <ecNumber evidence="12">1.1.1.100</ecNumber>
    </recommendedName>
</protein>
<organism evidence="14 15">
    <name type="scientific">Aquicella lusitana</name>
    <dbReference type="NCBI Taxonomy" id="254246"/>
    <lineage>
        <taxon>Bacteria</taxon>
        <taxon>Pseudomonadati</taxon>
        <taxon>Pseudomonadota</taxon>
        <taxon>Gammaproteobacteria</taxon>
        <taxon>Legionellales</taxon>
        <taxon>Coxiellaceae</taxon>
        <taxon>Aquicella</taxon>
    </lineage>
</organism>
<dbReference type="Gene3D" id="3.40.50.720">
    <property type="entry name" value="NAD(P)-binding Rossmann-like Domain"/>
    <property type="match status" value="1"/>
</dbReference>
<feature type="binding site" evidence="11">
    <location>
        <position position="93"/>
    </location>
    <ligand>
        <name>NADP(+)</name>
        <dbReference type="ChEBI" id="CHEBI:58349"/>
    </ligand>
</feature>
<evidence type="ECO:0000256" key="12">
    <source>
        <dbReference type="RuleBase" id="RU366074"/>
    </source>
</evidence>
<name>A0A370GQM0_9COXI</name>
<feature type="binding site" evidence="11">
    <location>
        <begin position="66"/>
        <end position="67"/>
    </location>
    <ligand>
        <name>NADP(+)</name>
        <dbReference type="ChEBI" id="CHEBI:58349"/>
    </ligand>
</feature>
<dbReference type="PRINTS" id="PR00080">
    <property type="entry name" value="SDRFAMILY"/>
</dbReference>
<comment type="function">
    <text evidence="1 12">Catalyzes the NADPH-dependent reduction of beta-ketoacyl-ACP substrates to beta-hydroxyacyl-ACP products, the first reductive step in the elongation cycle of fatty acid biosynthesis.</text>
</comment>
<dbReference type="EMBL" id="QQAX01000006">
    <property type="protein sequence ID" value="RDI46012.1"/>
    <property type="molecule type" value="Genomic_DNA"/>
</dbReference>
<comment type="similarity">
    <text evidence="3 12">Belongs to the short-chain dehydrogenases/reductases (SDR) family.</text>
</comment>
<dbReference type="InterPro" id="IPR011284">
    <property type="entry name" value="3oxo_ACP_reduc"/>
</dbReference>
<keyword evidence="5 12" id="KW-0276">Fatty acid metabolism</keyword>
<keyword evidence="4 12" id="KW-0444">Lipid biosynthesis</keyword>
<dbReference type="FunFam" id="3.40.50.720:FF:000037">
    <property type="entry name" value="3-oxoacyl-[acyl-carrier-protein] reductase FabG"/>
    <property type="match status" value="1"/>
</dbReference>
<dbReference type="UniPathway" id="UPA00094"/>
<evidence type="ECO:0000256" key="3">
    <source>
        <dbReference type="ARBA" id="ARBA00006484"/>
    </source>
</evidence>
<evidence type="ECO:0000256" key="7">
    <source>
        <dbReference type="ARBA" id="ARBA00023002"/>
    </source>
</evidence>
<evidence type="ECO:0000259" key="13">
    <source>
        <dbReference type="SMART" id="SM00822"/>
    </source>
</evidence>
<evidence type="ECO:0000256" key="9">
    <source>
        <dbReference type="ARBA" id="ARBA00023160"/>
    </source>
</evidence>
<evidence type="ECO:0000256" key="1">
    <source>
        <dbReference type="ARBA" id="ARBA00002607"/>
    </source>
</evidence>
<dbReference type="InterPro" id="IPR050259">
    <property type="entry name" value="SDR"/>
</dbReference>
<dbReference type="PROSITE" id="PS00061">
    <property type="entry name" value="ADH_SHORT"/>
    <property type="match status" value="1"/>
</dbReference>
<dbReference type="GO" id="GO:0004316">
    <property type="term" value="F:3-oxoacyl-[acyl-carrier-protein] reductase (NADPH) activity"/>
    <property type="evidence" value="ECO:0007669"/>
    <property type="project" value="UniProtKB-UniRule"/>
</dbReference>
<dbReference type="PANTHER" id="PTHR42879:SF2">
    <property type="entry name" value="3-OXOACYL-[ACYL-CARRIER-PROTEIN] REDUCTASE FABG"/>
    <property type="match status" value="1"/>
</dbReference>
<feature type="binding site" evidence="11">
    <location>
        <position position="191"/>
    </location>
    <ligand>
        <name>NADP(+)</name>
        <dbReference type="ChEBI" id="CHEBI:58349"/>
    </ligand>
</feature>
<comment type="caution">
    <text evidence="14">The sequence shown here is derived from an EMBL/GenBank/DDBJ whole genome shotgun (WGS) entry which is preliminary data.</text>
</comment>
<evidence type="ECO:0000313" key="14">
    <source>
        <dbReference type="EMBL" id="RDI46012.1"/>
    </source>
</evidence>
<feature type="binding site" evidence="11">
    <location>
        <begin position="16"/>
        <end position="19"/>
    </location>
    <ligand>
        <name>NADP(+)</name>
        <dbReference type="ChEBI" id="CHEBI:58349"/>
    </ligand>
</feature>
<evidence type="ECO:0000256" key="5">
    <source>
        <dbReference type="ARBA" id="ARBA00022832"/>
    </source>
</evidence>
<evidence type="ECO:0000256" key="4">
    <source>
        <dbReference type="ARBA" id="ARBA00022516"/>
    </source>
</evidence>
<evidence type="ECO:0000256" key="6">
    <source>
        <dbReference type="ARBA" id="ARBA00022857"/>
    </source>
</evidence>
<feature type="binding site" evidence="11">
    <location>
        <position position="41"/>
    </location>
    <ligand>
        <name>NADP(+)</name>
        <dbReference type="ChEBI" id="CHEBI:58349"/>
    </ligand>
</feature>
<feature type="binding site" evidence="11">
    <location>
        <begin position="158"/>
        <end position="162"/>
    </location>
    <ligand>
        <name>NADP(+)</name>
        <dbReference type="ChEBI" id="CHEBI:58349"/>
    </ligand>
</feature>
<reference evidence="14 15" key="1">
    <citation type="submission" date="2018-07" db="EMBL/GenBank/DDBJ databases">
        <title>Genomic Encyclopedia of Type Strains, Phase IV (KMG-IV): sequencing the most valuable type-strain genomes for metagenomic binning, comparative biology and taxonomic classification.</title>
        <authorList>
            <person name="Goeker M."/>
        </authorList>
    </citation>
    <scope>NUCLEOTIDE SEQUENCE [LARGE SCALE GENOMIC DNA]</scope>
    <source>
        <strain evidence="14 15">DSM 16500</strain>
    </source>
</reference>
<evidence type="ECO:0000256" key="8">
    <source>
        <dbReference type="ARBA" id="ARBA00023098"/>
    </source>
</evidence>
<accession>A0A370GQM0</accession>
<dbReference type="Pfam" id="PF13561">
    <property type="entry name" value="adh_short_C2"/>
    <property type="match status" value="1"/>
</dbReference>